<name>A0A3Q0FM08_VIGRR</name>
<reference evidence="1" key="1">
    <citation type="journal article" date="2014" name="Nat. Commun.">
        <title>Genome sequence of mungbean and insights into evolution within Vigna species.</title>
        <authorList>
            <person name="Kang Y.J."/>
            <person name="Kim S.K."/>
            <person name="Kim M.Y."/>
            <person name="Lestari P."/>
            <person name="Kim K.H."/>
            <person name="Ha B.K."/>
            <person name="Jun T.H."/>
            <person name="Hwang W.J."/>
            <person name="Lee T."/>
            <person name="Lee J."/>
            <person name="Shim S."/>
            <person name="Yoon M.Y."/>
            <person name="Jang Y.E."/>
            <person name="Han K.S."/>
            <person name="Taeprayoon P."/>
            <person name="Yoon N."/>
            <person name="Somta P."/>
            <person name="Tanya P."/>
            <person name="Kim K.S."/>
            <person name="Gwag J.G."/>
            <person name="Moon J.K."/>
            <person name="Lee Y.H."/>
            <person name="Park B.S."/>
            <person name="Bombarely A."/>
            <person name="Doyle J.J."/>
            <person name="Jackson S.A."/>
            <person name="Schafleitner R."/>
            <person name="Srinives P."/>
            <person name="Varshney R.K."/>
            <person name="Lee S.H."/>
        </authorList>
    </citation>
    <scope>NUCLEOTIDE SEQUENCE [LARGE SCALE GENOMIC DNA]</scope>
    <source>
        <strain evidence="1">cv. VC1973A</strain>
    </source>
</reference>
<dbReference type="RefSeq" id="XP_022643192.1">
    <property type="nucleotide sequence ID" value="XM_022787471.1"/>
</dbReference>
<evidence type="ECO:0000313" key="1">
    <source>
        <dbReference type="Proteomes" id="UP000087766"/>
    </source>
</evidence>
<dbReference type="GeneID" id="111242767"/>
<dbReference type="AlphaFoldDB" id="A0A3Q0FM08"/>
<dbReference type="Proteomes" id="UP000087766">
    <property type="component" value="Chromosome 11"/>
</dbReference>
<organism evidence="1 2">
    <name type="scientific">Vigna radiata var. radiata</name>
    <name type="common">Mung bean</name>
    <name type="synonym">Phaseolus aureus</name>
    <dbReference type="NCBI Taxonomy" id="3916"/>
    <lineage>
        <taxon>Eukaryota</taxon>
        <taxon>Viridiplantae</taxon>
        <taxon>Streptophyta</taxon>
        <taxon>Embryophyta</taxon>
        <taxon>Tracheophyta</taxon>
        <taxon>Spermatophyta</taxon>
        <taxon>Magnoliopsida</taxon>
        <taxon>eudicotyledons</taxon>
        <taxon>Gunneridae</taxon>
        <taxon>Pentapetalae</taxon>
        <taxon>rosids</taxon>
        <taxon>fabids</taxon>
        <taxon>Fabales</taxon>
        <taxon>Fabaceae</taxon>
        <taxon>Papilionoideae</taxon>
        <taxon>50 kb inversion clade</taxon>
        <taxon>NPAAA clade</taxon>
        <taxon>indigoferoid/millettioid clade</taxon>
        <taxon>Phaseoleae</taxon>
        <taxon>Vigna</taxon>
    </lineage>
</organism>
<keyword evidence="1" id="KW-1185">Reference proteome</keyword>
<reference evidence="2" key="2">
    <citation type="submission" date="2025-08" db="UniProtKB">
        <authorList>
            <consortium name="RefSeq"/>
        </authorList>
    </citation>
    <scope>IDENTIFICATION</scope>
    <source>
        <tissue evidence="2">Leaf</tissue>
    </source>
</reference>
<dbReference type="KEGG" id="vra:111242767"/>
<sequence length="106" mass="11894">MSFWFYFGCKFDGDTCKENEFRAFAGRGGARCVVGMVILAKDKSHDVGFLRVMEFRDGGLSWCRSRARFHGGDVRELGFMVATRLGFSAMRFGSSEIVIFSGFCCV</sequence>
<evidence type="ECO:0000313" key="2">
    <source>
        <dbReference type="RefSeq" id="XP_022643192.1"/>
    </source>
</evidence>
<proteinExistence type="predicted"/>
<accession>A0A3Q0FM08</accession>
<gene>
    <name evidence="2" type="primary">LOC111242767</name>
</gene>
<protein>
    <submittedName>
        <fullName evidence="2">Uncharacterized protein LOC111242767</fullName>
    </submittedName>
</protein>